<evidence type="ECO:0000313" key="2">
    <source>
        <dbReference type="Proteomes" id="UP001217324"/>
    </source>
</evidence>
<organism evidence="1 2">
    <name type="scientific">Lactococcus garvieae</name>
    <dbReference type="NCBI Taxonomy" id="1363"/>
    <lineage>
        <taxon>Bacteria</taxon>
        <taxon>Bacillati</taxon>
        <taxon>Bacillota</taxon>
        <taxon>Bacilli</taxon>
        <taxon>Lactobacillales</taxon>
        <taxon>Streptococcaceae</taxon>
        <taxon>Lactococcus</taxon>
    </lineage>
</organism>
<dbReference type="EMBL" id="CP118627">
    <property type="protein sequence ID" value="WEA14875.1"/>
    <property type="molecule type" value="Genomic_DNA"/>
</dbReference>
<evidence type="ECO:0000313" key="1">
    <source>
        <dbReference type="EMBL" id="WEA14875.1"/>
    </source>
</evidence>
<dbReference type="Pfam" id="PF06854">
    <property type="entry name" value="Phage_Gp15"/>
    <property type="match status" value="1"/>
</dbReference>
<dbReference type="Proteomes" id="UP001217324">
    <property type="component" value="Chromosome"/>
</dbReference>
<dbReference type="InterPro" id="IPR009660">
    <property type="entry name" value="Phage_A500_Gp15"/>
</dbReference>
<dbReference type="AlphaFoldDB" id="A0AAX3NFS7"/>
<accession>A0AAX3NFS7</accession>
<proteinExistence type="predicted"/>
<reference evidence="1" key="1">
    <citation type="submission" date="2023-02" db="EMBL/GenBank/DDBJ databases">
        <title>Comparative genomics and fermentation flavor characterization of five lactic acid bacteria reveal flavor biosynthesis metabolic pathways in fermented muskmelon puree.</title>
        <authorList>
            <person name="Yuan L."/>
            <person name="Li M."/>
            <person name="Xu X."/>
            <person name="Lao F."/>
            <person name="Wu J."/>
        </authorList>
    </citation>
    <scope>NUCLEOTIDE SEQUENCE</scope>
    <source>
        <strain evidence="1">Pa-2</strain>
    </source>
</reference>
<gene>
    <name evidence="1" type="ORF">PWF74_05040</name>
</gene>
<name>A0AAX3NFS7_9LACT</name>
<sequence>MALSLSWGINNSIDVEGVEYKLDLEFSKVLRFFELWKDDDLSNIDKAYISINMLLVDDDVKIDMELLPALLAAITKRIVGDKLQHNSTKRDLKGNVLEEEKKYYDLEEDADYIYSSFIMDYGIDLIDQKEKGTLHWDKFNALIIGLSDNTKFKRVIEIRQMEIPEKATTEEKEKIQKAKREVALKSNREMIEFEMMDLKQKREYMMRKEETNGE</sequence>
<dbReference type="RefSeq" id="WP_270517032.1">
    <property type="nucleotide sequence ID" value="NZ_CP118627.1"/>
</dbReference>
<protein>
    <submittedName>
        <fullName evidence="1">Gp15 family bacteriophage protein</fullName>
    </submittedName>
</protein>